<evidence type="ECO:0000313" key="2">
    <source>
        <dbReference type="Proteomes" id="UP000644192"/>
    </source>
</evidence>
<gene>
    <name evidence="1" type="ORF">GUL26_19880</name>
</gene>
<dbReference type="EMBL" id="WXZT01000014">
    <property type="protein sequence ID" value="MZZ14513.1"/>
    <property type="molecule type" value="Genomic_DNA"/>
</dbReference>
<comment type="caution">
    <text evidence="1">The sequence shown here is derived from an EMBL/GenBank/DDBJ whole genome shotgun (WGS) entry which is preliminary data.</text>
</comment>
<organism evidence="1 2">
    <name type="scientific">Pseudomonas aeruginosa</name>
    <dbReference type="NCBI Taxonomy" id="287"/>
    <lineage>
        <taxon>Bacteria</taxon>
        <taxon>Pseudomonadati</taxon>
        <taxon>Pseudomonadota</taxon>
        <taxon>Gammaproteobacteria</taxon>
        <taxon>Pseudomonadales</taxon>
        <taxon>Pseudomonadaceae</taxon>
        <taxon>Pseudomonas</taxon>
    </lineage>
</organism>
<sequence length="135" mass="14921">MPNRYLTAIYTEGGRALPCLDCWGLTLIARVELFGLPMLTDFGGVTRLTPVSMQRACDMEIQRALEQCEPGPGVIAAAYRGRLLDHVGLLVEVDGRLRVLEINPGSGVSLTPLQKFSDKYSKVVFYRDRNLPIAP</sequence>
<dbReference type="RefSeq" id="WP_033979161.1">
    <property type="nucleotide sequence ID" value="NZ_CAHPRM010000006.1"/>
</dbReference>
<accession>A0A0A8RLG4</accession>
<protein>
    <submittedName>
        <fullName evidence="1">Uncharacterized protein</fullName>
    </submittedName>
</protein>
<name>A0A0A8RLG4_PSEAI</name>
<evidence type="ECO:0000313" key="1">
    <source>
        <dbReference type="EMBL" id="MZZ14513.1"/>
    </source>
</evidence>
<dbReference type="Proteomes" id="UP000644192">
    <property type="component" value="Unassembled WGS sequence"/>
</dbReference>
<dbReference type="eggNOG" id="ENOG5030W7C">
    <property type="taxonomic scope" value="Bacteria"/>
</dbReference>
<reference evidence="1" key="1">
    <citation type="submission" date="2020-01" db="EMBL/GenBank/DDBJ databases">
        <title>Bacteria Cultured from War Wounds Associated with the Conflict in Eastern Ukraine.</title>
        <authorList>
            <person name="Snesrud E."/>
            <person name="Galac M.R."/>
            <person name="Mc Gann P."/>
            <person name="Valentine K."/>
            <person name="Viacheslav K."/>
        </authorList>
    </citation>
    <scope>NUCLEOTIDE SEQUENCE</scope>
    <source>
        <strain evidence="1">VNMU148</strain>
    </source>
</reference>
<proteinExistence type="predicted"/>
<dbReference type="AlphaFoldDB" id="A0A0A8RLG4"/>
<dbReference type="Gene3D" id="3.90.1720.10">
    <property type="entry name" value="endopeptidase domain like (from Nostoc punctiforme)"/>
    <property type="match status" value="1"/>
</dbReference>